<sequence>MAATITFRPSADDERIIDRARRGDENTTDVIRRALRLLDRQEWLQQAQADADRLRDEDLNDEPEAW</sequence>
<organism evidence="1 2">
    <name type="scientific">Nocardia arthritidis</name>
    <dbReference type="NCBI Taxonomy" id="228602"/>
    <lineage>
        <taxon>Bacteria</taxon>
        <taxon>Bacillati</taxon>
        <taxon>Actinomycetota</taxon>
        <taxon>Actinomycetes</taxon>
        <taxon>Mycobacteriales</taxon>
        <taxon>Nocardiaceae</taxon>
        <taxon>Nocardia</taxon>
    </lineage>
</organism>
<dbReference type="KEGG" id="nah:F5544_32630"/>
<evidence type="ECO:0000313" key="1">
    <source>
        <dbReference type="EMBL" id="QIS14363.1"/>
    </source>
</evidence>
<proteinExistence type="predicted"/>
<dbReference type="EMBL" id="CP046172">
    <property type="protein sequence ID" value="QIS14363.1"/>
    <property type="molecule type" value="Genomic_DNA"/>
</dbReference>
<dbReference type="AlphaFoldDB" id="A0A6G9YN63"/>
<accession>A0A6G9YN63</accession>
<gene>
    <name evidence="1" type="ORF">F5544_32630</name>
</gene>
<reference evidence="1 2" key="1">
    <citation type="journal article" date="2019" name="ACS Chem. Biol.">
        <title>Identification and Mobilization of a Cryptic Antibiotic Biosynthesis Gene Locus from a Human-Pathogenic Nocardia Isolate.</title>
        <authorList>
            <person name="Herisse M."/>
            <person name="Ishida K."/>
            <person name="Porter J.L."/>
            <person name="Howden B."/>
            <person name="Hertweck C."/>
            <person name="Stinear T.P."/>
            <person name="Pidot S.J."/>
        </authorList>
    </citation>
    <scope>NUCLEOTIDE SEQUENCE [LARGE SCALE GENOMIC DNA]</scope>
    <source>
        <strain evidence="1 2">AUSMDU00012717</strain>
    </source>
</reference>
<dbReference type="Proteomes" id="UP000503540">
    <property type="component" value="Chromosome"/>
</dbReference>
<name>A0A6G9YN63_9NOCA</name>
<dbReference type="RefSeq" id="WP_167476784.1">
    <property type="nucleotide sequence ID" value="NZ_CP046172.1"/>
</dbReference>
<protein>
    <submittedName>
        <fullName evidence="1">Uncharacterized protein</fullName>
    </submittedName>
</protein>
<evidence type="ECO:0000313" key="2">
    <source>
        <dbReference type="Proteomes" id="UP000503540"/>
    </source>
</evidence>
<keyword evidence="2" id="KW-1185">Reference proteome</keyword>